<reference evidence="2" key="1">
    <citation type="submission" date="2020-12" db="EMBL/GenBank/DDBJ databases">
        <title>Metabolic potential, ecology and presence of endohyphal bacteria is reflected in genomic diversity of Mucoromycotina.</title>
        <authorList>
            <person name="Muszewska A."/>
            <person name="Okrasinska A."/>
            <person name="Steczkiewicz K."/>
            <person name="Drgas O."/>
            <person name="Orlowska M."/>
            <person name="Perlinska-Lenart U."/>
            <person name="Aleksandrzak-Piekarczyk T."/>
            <person name="Szatraj K."/>
            <person name="Zielenkiewicz U."/>
            <person name="Pilsyk S."/>
            <person name="Malc E."/>
            <person name="Mieczkowski P."/>
            <person name="Kruszewska J.S."/>
            <person name="Biernat P."/>
            <person name="Pawlowska J."/>
        </authorList>
    </citation>
    <scope>NUCLEOTIDE SEQUENCE</scope>
    <source>
        <strain evidence="2">CBS 226.32</strain>
    </source>
</reference>
<proteinExistence type="predicted"/>
<protein>
    <submittedName>
        <fullName evidence="2">Uncharacterized protein</fullName>
    </submittedName>
</protein>
<dbReference type="EMBL" id="JAEPRC010000110">
    <property type="protein sequence ID" value="KAG2208618.1"/>
    <property type="molecule type" value="Genomic_DNA"/>
</dbReference>
<accession>A0A8H7RF81</accession>
<comment type="caution">
    <text evidence="2">The sequence shown here is derived from an EMBL/GenBank/DDBJ whole genome shotgun (WGS) entry which is preliminary data.</text>
</comment>
<evidence type="ECO:0000256" key="1">
    <source>
        <dbReference type="SAM" id="MobiDB-lite"/>
    </source>
</evidence>
<dbReference type="Proteomes" id="UP000650833">
    <property type="component" value="Unassembled WGS sequence"/>
</dbReference>
<gene>
    <name evidence="2" type="ORF">INT46_009160</name>
</gene>
<organism evidence="2 3">
    <name type="scientific">Mucor plumbeus</name>
    <dbReference type="NCBI Taxonomy" id="97098"/>
    <lineage>
        <taxon>Eukaryota</taxon>
        <taxon>Fungi</taxon>
        <taxon>Fungi incertae sedis</taxon>
        <taxon>Mucoromycota</taxon>
        <taxon>Mucoromycotina</taxon>
        <taxon>Mucoromycetes</taxon>
        <taxon>Mucorales</taxon>
        <taxon>Mucorineae</taxon>
        <taxon>Mucoraceae</taxon>
        <taxon>Mucor</taxon>
    </lineage>
</organism>
<name>A0A8H7RF81_9FUNG</name>
<evidence type="ECO:0000313" key="3">
    <source>
        <dbReference type="Proteomes" id="UP000650833"/>
    </source>
</evidence>
<feature type="compositionally biased region" description="Polar residues" evidence="1">
    <location>
        <begin position="158"/>
        <end position="198"/>
    </location>
</feature>
<evidence type="ECO:0000313" key="2">
    <source>
        <dbReference type="EMBL" id="KAG2208618.1"/>
    </source>
</evidence>
<feature type="region of interest" description="Disordered" evidence="1">
    <location>
        <begin position="152"/>
        <end position="208"/>
    </location>
</feature>
<keyword evidence="3" id="KW-1185">Reference proteome</keyword>
<sequence>MLLINRADNYSQFTDEEYENITQDEGFDLEMPNSQNQTEFEFSINTAATQRQGSDETPFASTVSNPIAKTGITISAQRKNPRERISAGVSNGNQNAVNESFIILPPKKSEPQEPSPASLFPWLEPTRATPPQIVIKPEEQALSQLTDLQLPDFPDAQQLPNSYPTTEQESTANPVYNNSQVDQPSEASNESSQVQRENVAQEPDNTEHRRYENIHINIYYLYRRGRGIPE</sequence>
<feature type="region of interest" description="Disordered" evidence="1">
    <location>
        <begin position="106"/>
        <end position="125"/>
    </location>
</feature>
<dbReference type="AlphaFoldDB" id="A0A8H7RF81"/>